<evidence type="ECO:0000313" key="4">
    <source>
        <dbReference type="Proteomes" id="UP000676169"/>
    </source>
</evidence>
<dbReference type="RefSeq" id="WP_211629595.1">
    <property type="nucleotide sequence ID" value="NZ_CP073100.1"/>
</dbReference>
<feature type="region of interest" description="Disordered" evidence="1">
    <location>
        <begin position="1"/>
        <end position="91"/>
    </location>
</feature>
<protein>
    <submittedName>
        <fullName evidence="3">Uncharacterized protein</fullName>
    </submittedName>
</protein>
<evidence type="ECO:0000256" key="2">
    <source>
        <dbReference type="SAM" id="Phobius"/>
    </source>
</evidence>
<feature type="compositionally biased region" description="Basic and acidic residues" evidence="1">
    <location>
        <begin position="9"/>
        <end position="21"/>
    </location>
</feature>
<accession>A0A975G665</accession>
<dbReference type="EMBL" id="CP073100">
    <property type="protein sequence ID" value="QUE49506.1"/>
    <property type="molecule type" value="Genomic_DNA"/>
</dbReference>
<keyword evidence="4" id="KW-1185">Reference proteome</keyword>
<keyword evidence="2" id="KW-0812">Transmembrane</keyword>
<sequence>MSALPQRKKSAEEIARLREEMGLPGSPSNVSTEAPPESAPEIDDEPPRPRPPAKAVRSLKRSERQPAPEEDAAPVVAKASGSALPTRRHSERELDTMRRHEAMTAANTGVSPALSHLQLSTAHPFLLGLGYVLALAGGVGAFPVALYIALKKPFSRHHAGFMAMIAVLVAAFTALYLFPNLNPVHAS</sequence>
<reference evidence="3" key="1">
    <citation type="submission" date="2021-04" db="EMBL/GenBank/DDBJ databases">
        <title>Luteolibacter sp. 32A isolated from the skin of an Anderson's salamander (Ambystoma andersonii).</title>
        <authorList>
            <person name="Spergser J."/>
            <person name="Busse H.-J."/>
        </authorList>
    </citation>
    <scope>NUCLEOTIDE SEQUENCE</scope>
    <source>
        <strain evidence="3">32A</strain>
    </source>
</reference>
<dbReference type="AlphaFoldDB" id="A0A975G665"/>
<keyword evidence="2" id="KW-0472">Membrane</keyword>
<dbReference type="Proteomes" id="UP000676169">
    <property type="component" value="Chromosome"/>
</dbReference>
<feature type="transmembrane region" description="Helical" evidence="2">
    <location>
        <begin position="125"/>
        <end position="149"/>
    </location>
</feature>
<dbReference type="KEGG" id="lamb:KBB96_11540"/>
<gene>
    <name evidence="3" type="ORF">KBB96_11540</name>
</gene>
<evidence type="ECO:0000256" key="1">
    <source>
        <dbReference type="SAM" id="MobiDB-lite"/>
    </source>
</evidence>
<evidence type="ECO:0000313" key="3">
    <source>
        <dbReference type="EMBL" id="QUE49506.1"/>
    </source>
</evidence>
<feature type="transmembrane region" description="Helical" evidence="2">
    <location>
        <begin position="161"/>
        <end position="178"/>
    </location>
</feature>
<organism evidence="3 4">
    <name type="scientific">Luteolibacter ambystomatis</name>
    <dbReference type="NCBI Taxonomy" id="2824561"/>
    <lineage>
        <taxon>Bacteria</taxon>
        <taxon>Pseudomonadati</taxon>
        <taxon>Verrucomicrobiota</taxon>
        <taxon>Verrucomicrobiia</taxon>
        <taxon>Verrucomicrobiales</taxon>
        <taxon>Verrucomicrobiaceae</taxon>
        <taxon>Luteolibacter</taxon>
    </lineage>
</organism>
<proteinExistence type="predicted"/>
<keyword evidence="2" id="KW-1133">Transmembrane helix</keyword>
<name>A0A975G665_9BACT</name>